<proteinExistence type="predicted"/>
<gene>
    <name evidence="1" type="ORF">NA56DRAFT_640662</name>
</gene>
<keyword evidence="2" id="KW-1185">Reference proteome</keyword>
<evidence type="ECO:0000313" key="2">
    <source>
        <dbReference type="Proteomes" id="UP000235672"/>
    </source>
</evidence>
<protein>
    <submittedName>
        <fullName evidence="1">Uncharacterized protein</fullName>
    </submittedName>
</protein>
<reference evidence="1 2" key="1">
    <citation type="submission" date="2016-05" db="EMBL/GenBank/DDBJ databases">
        <title>A degradative enzymes factory behind the ericoid mycorrhizal symbiosis.</title>
        <authorList>
            <consortium name="DOE Joint Genome Institute"/>
            <person name="Martino E."/>
            <person name="Morin E."/>
            <person name="Grelet G."/>
            <person name="Kuo A."/>
            <person name="Kohler A."/>
            <person name="Daghino S."/>
            <person name="Barry K."/>
            <person name="Choi C."/>
            <person name="Cichocki N."/>
            <person name="Clum A."/>
            <person name="Copeland A."/>
            <person name="Hainaut M."/>
            <person name="Haridas S."/>
            <person name="Labutti K."/>
            <person name="Lindquist E."/>
            <person name="Lipzen A."/>
            <person name="Khouja H.-R."/>
            <person name="Murat C."/>
            <person name="Ohm R."/>
            <person name="Olson A."/>
            <person name="Spatafora J."/>
            <person name="Veneault-Fourrey C."/>
            <person name="Henrissat B."/>
            <person name="Grigoriev I."/>
            <person name="Martin F."/>
            <person name="Perotto S."/>
        </authorList>
    </citation>
    <scope>NUCLEOTIDE SEQUENCE [LARGE SCALE GENOMIC DNA]</scope>
    <source>
        <strain evidence="1 2">UAMH 7357</strain>
    </source>
</reference>
<name>A0A2J6QNS8_9HELO</name>
<organism evidence="1 2">
    <name type="scientific">Hyaloscypha hepaticicola</name>
    <dbReference type="NCBI Taxonomy" id="2082293"/>
    <lineage>
        <taxon>Eukaryota</taxon>
        <taxon>Fungi</taxon>
        <taxon>Dikarya</taxon>
        <taxon>Ascomycota</taxon>
        <taxon>Pezizomycotina</taxon>
        <taxon>Leotiomycetes</taxon>
        <taxon>Helotiales</taxon>
        <taxon>Hyaloscyphaceae</taxon>
        <taxon>Hyaloscypha</taxon>
    </lineage>
</organism>
<accession>A0A2J6QNS8</accession>
<dbReference type="AlphaFoldDB" id="A0A2J6QNS8"/>
<dbReference type="Proteomes" id="UP000235672">
    <property type="component" value="Unassembled WGS sequence"/>
</dbReference>
<evidence type="ECO:0000313" key="1">
    <source>
        <dbReference type="EMBL" id="PMD27926.1"/>
    </source>
</evidence>
<sequence>MVAASPPWLHPSSRERFLHEPAQGPTSLSIDVSSARLRPLKVVLRRPAQTYHFGISSSPLLPWMAHSEAMCRACLINYPTVDSQFPCCAQGTVFRTDAFEVAGKKPHQRAVSLPRHLKTLAEIGVLYGNDRQRRHWSFVDEMILTENLINTRGRTSKEPHSSWLVLRTTTDQSLGFVIGVEHFQLAPMVPTTSSRSATPEI</sequence>
<dbReference type="EMBL" id="KZ613465">
    <property type="protein sequence ID" value="PMD27926.1"/>
    <property type="molecule type" value="Genomic_DNA"/>
</dbReference>